<dbReference type="Proteomes" id="UP000326779">
    <property type="component" value="Chromosome"/>
</dbReference>
<sequence length="80" mass="8956">MSLDERIQHAEAAAKAAQKRVKRLELEKRKRLLLALGRYVIKETKAASVAEFQENFVIVARSQEAIHAGKDAKSQQKLAA</sequence>
<accession>A0A5P8M597</accession>
<organism evidence="1 2">
    <name type="scientific">Schleiferilactobacillus harbinensis</name>
    <dbReference type="NCBI Taxonomy" id="304207"/>
    <lineage>
        <taxon>Bacteria</taxon>
        <taxon>Bacillati</taxon>
        <taxon>Bacillota</taxon>
        <taxon>Bacilli</taxon>
        <taxon>Lactobacillales</taxon>
        <taxon>Lactobacillaceae</taxon>
        <taxon>Schleiferilactobacillus</taxon>
    </lineage>
</organism>
<proteinExistence type="predicted"/>
<reference evidence="1 2" key="1">
    <citation type="submission" date="2019-10" db="EMBL/GenBank/DDBJ databases">
        <title>The completed genome of Lactobacillus harbinensis M1.</title>
        <authorList>
            <person name="Zheng Y."/>
        </authorList>
    </citation>
    <scope>NUCLEOTIDE SEQUENCE [LARGE SCALE GENOMIC DNA]</scope>
    <source>
        <strain evidence="1 2">M1</strain>
    </source>
</reference>
<name>A0A5P8M597_9LACO</name>
<protein>
    <submittedName>
        <fullName evidence="1">Uncharacterized protein</fullName>
    </submittedName>
</protein>
<dbReference type="AlphaFoldDB" id="A0A5P8M597"/>
<evidence type="ECO:0000313" key="2">
    <source>
        <dbReference type="Proteomes" id="UP000326779"/>
    </source>
</evidence>
<gene>
    <name evidence="1" type="ORF">D1010_09655</name>
</gene>
<dbReference type="EMBL" id="CP045143">
    <property type="protein sequence ID" value="QFR23653.1"/>
    <property type="molecule type" value="Genomic_DNA"/>
</dbReference>
<evidence type="ECO:0000313" key="1">
    <source>
        <dbReference type="EMBL" id="QFR23653.1"/>
    </source>
</evidence>
<dbReference type="KEGG" id="lhb:D1010_09655"/>
<dbReference type="RefSeq" id="WP_152260855.1">
    <property type="nucleotide sequence ID" value="NZ_CP045143.1"/>
</dbReference>